<keyword evidence="4" id="KW-1185">Reference proteome</keyword>
<accession>A0A5M3M8Z7</accession>
<keyword evidence="1" id="KW-1133">Transmembrane helix</keyword>
<organism evidence="3 4">
    <name type="scientific">Coniophora puteana (strain RWD-64-598)</name>
    <name type="common">Brown rot fungus</name>
    <dbReference type="NCBI Taxonomy" id="741705"/>
    <lineage>
        <taxon>Eukaryota</taxon>
        <taxon>Fungi</taxon>
        <taxon>Dikarya</taxon>
        <taxon>Basidiomycota</taxon>
        <taxon>Agaricomycotina</taxon>
        <taxon>Agaricomycetes</taxon>
        <taxon>Agaricomycetidae</taxon>
        <taxon>Boletales</taxon>
        <taxon>Coniophorineae</taxon>
        <taxon>Coniophoraceae</taxon>
        <taxon>Coniophora</taxon>
    </lineage>
</organism>
<evidence type="ECO:0000259" key="2">
    <source>
        <dbReference type="Pfam" id="PF20151"/>
    </source>
</evidence>
<feature type="transmembrane region" description="Helical" evidence="1">
    <location>
        <begin position="224"/>
        <end position="245"/>
    </location>
</feature>
<feature type="transmembrane region" description="Helical" evidence="1">
    <location>
        <begin position="12"/>
        <end position="31"/>
    </location>
</feature>
<feature type="domain" description="DUF6533" evidence="2">
    <location>
        <begin position="17"/>
        <end position="61"/>
    </location>
</feature>
<dbReference type="RefSeq" id="XP_007774418.1">
    <property type="nucleotide sequence ID" value="XM_007776228.1"/>
</dbReference>
<comment type="caution">
    <text evidence="3">The sequence shown here is derived from an EMBL/GenBank/DDBJ whole genome shotgun (WGS) entry which is preliminary data.</text>
</comment>
<dbReference type="KEGG" id="cput:CONPUDRAFT_159175"/>
<dbReference type="EMBL" id="JH711588">
    <property type="protein sequence ID" value="EIW75742.1"/>
    <property type="molecule type" value="Genomic_DNA"/>
</dbReference>
<dbReference type="AlphaFoldDB" id="A0A5M3M8Z7"/>
<gene>
    <name evidence="3" type="ORF">CONPUDRAFT_159175</name>
</gene>
<dbReference type="OMA" id="LEIEIMV"/>
<dbReference type="Proteomes" id="UP000053558">
    <property type="component" value="Unassembled WGS sequence"/>
</dbReference>
<proteinExistence type="predicted"/>
<keyword evidence="1" id="KW-0472">Membrane</keyword>
<feature type="transmembrane region" description="Helical" evidence="1">
    <location>
        <begin position="51"/>
        <end position="70"/>
    </location>
</feature>
<evidence type="ECO:0000313" key="4">
    <source>
        <dbReference type="Proteomes" id="UP000053558"/>
    </source>
</evidence>
<dbReference type="OrthoDB" id="3350812at2759"/>
<dbReference type="InterPro" id="IPR045340">
    <property type="entry name" value="DUF6533"/>
</dbReference>
<evidence type="ECO:0000313" key="3">
    <source>
        <dbReference type="EMBL" id="EIW75742.1"/>
    </source>
</evidence>
<feature type="transmembrane region" description="Helical" evidence="1">
    <location>
        <begin position="164"/>
        <end position="189"/>
    </location>
</feature>
<reference evidence="4" key="1">
    <citation type="journal article" date="2012" name="Science">
        <title>The Paleozoic origin of enzymatic lignin decomposition reconstructed from 31 fungal genomes.</title>
        <authorList>
            <person name="Floudas D."/>
            <person name="Binder M."/>
            <person name="Riley R."/>
            <person name="Barry K."/>
            <person name="Blanchette R.A."/>
            <person name="Henrissat B."/>
            <person name="Martinez A.T."/>
            <person name="Otillar R."/>
            <person name="Spatafora J.W."/>
            <person name="Yadav J.S."/>
            <person name="Aerts A."/>
            <person name="Benoit I."/>
            <person name="Boyd A."/>
            <person name="Carlson A."/>
            <person name="Copeland A."/>
            <person name="Coutinho P.M."/>
            <person name="de Vries R.P."/>
            <person name="Ferreira P."/>
            <person name="Findley K."/>
            <person name="Foster B."/>
            <person name="Gaskell J."/>
            <person name="Glotzer D."/>
            <person name="Gorecki P."/>
            <person name="Heitman J."/>
            <person name="Hesse C."/>
            <person name="Hori C."/>
            <person name="Igarashi K."/>
            <person name="Jurgens J.A."/>
            <person name="Kallen N."/>
            <person name="Kersten P."/>
            <person name="Kohler A."/>
            <person name="Kuees U."/>
            <person name="Kumar T.K.A."/>
            <person name="Kuo A."/>
            <person name="LaButti K."/>
            <person name="Larrondo L.F."/>
            <person name="Lindquist E."/>
            <person name="Ling A."/>
            <person name="Lombard V."/>
            <person name="Lucas S."/>
            <person name="Lundell T."/>
            <person name="Martin R."/>
            <person name="McLaughlin D.J."/>
            <person name="Morgenstern I."/>
            <person name="Morin E."/>
            <person name="Murat C."/>
            <person name="Nagy L.G."/>
            <person name="Nolan M."/>
            <person name="Ohm R.A."/>
            <person name="Patyshakuliyeva A."/>
            <person name="Rokas A."/>
            <person name="Ruiz-Duenas F.J."/>
            <person name="Sabat G."/>
            <person name="Salamov A."/>
            <person name="Samejima M."/>
            <person name="Schmutz J."/>
            <person name="Slot J.C."/>
            <person name="St John F."/>
            <person name="Stenlid J."/>
            <person name="Sun H."/>
            <person name="Sun S."/>
            <person name="Syed K."/>
            <person name="Tsang A."/>
            <person name="Wiebenga A."/>
            <person name="Young D."/>
            <person name="Pisabarro A."/>
            <person name="Eastwood D.C."/>
            <person name="Martin F."/>
            <person name="Cullen D."/>
            <person name="Grigoriev I.V."/>
            <person name="Hibbett D.S."/>
        </authorList>
    </citation>
    <scope>NUCLEOTIDE SEQUENCE [LARGE SCALE GENOMIC DNA]</scope>
    <source>
        <strain evidence="4">RWD-64-598 SS2</strain>
    </source>
</reference>
<feature type="transmembrane region" description="Helical" evidence="1">
    <location>
        <begin position="117"/>
        <end position="138"/>
    </location>
</feature>
<dbReference type="GeneID" id="19204053"/>
<sequence length="318" mass="35865">MDNSLLIFAESYQVLNYVYVSLATFWVWDCLITLDEEIAFLRNSKAQIIKILYVLTRLSPFVMLGLHVYFDFYEGDTPDYCLLIDTVASVFSLIIIFASDALFLLRVYALWGNNKWILAFLSISFVLAVGGTYAVGFVPSTNMPFLDIKIYPVTGCFYGSQGNYYIVMFVSFILLEIEIMVLTLLRAYLNRRQEALSKDLVKAIPFGSSGPKHNMQDLLITRNLLYVFVSLSLTIANLVTCVVLPDAYSGLLEDPQFVLNVVLATRMHRSLWAASEKRTMADCTYTDFINAEMEALDNIVFITESTSDRPSSSASGQP</sequence>
<feature type="transmembrane region" description="Helical" evidence="1">
    <location>
        <begin position="82"/>
        <end position="105"/>
    </location>
</feature>
<protein>
    <recommendedName>
        <fullName evidence="2">DUF6533 domain-containing protein</fullName>
    </recommendedName>
</protein>
<evidence type="ECO:0000256" key="1">
    <source>
        <dbReference type="SAM" id="Phobius"/>
    </source>
</evidence>
<name>A0A5M3M8Z7_CONPW</name>
<dbReference type="Pfam" id="PF20151">
    <property type="entry name" value="DUF6533"/>
    <property type="match status" value="1"/>
</dbReference>
<keyword evidence="1" id="KW-0812">Transmembrane</keyword>